<reference evidence="3" key="1">
    <citation type="submission" date="2018-05" db="EMBL/GenBank/DDBJ databases">
        <authorList>
            <person name="Li X."/>
        </authorList>
    </citation>
    <scope>NUCLEOTIDE SEQUENCE [LARGE SCALE GENOMIC DNA]</scope>
    <source>
        <strain evidence="3">HKS-05</strain>
    </source>
</reference>
<dbReference type="InterPro" id="IPR012495">
    <property type="entry name" value="TadE-like_dom"/>
</dbReference>
<dbReference type="RefSeq" id="WP_111458098.1">
    <property type="nucleotide sequence ID" value="NZ_QFYP01000001.1"/>
</dbReference>
<proteinExistence type="predicted"/>
<organism evidence="2 3">
    <name type="scientific">Phenylobacterium hankyongense</name>
    <dbReference type="NCBI Taxonomy" id="1813876"/>
    <lineage>
        <taxon>Bacteria</taxon>
        <taxon>Pseudomonadati</taxon>
        <taxon>Pseudomonadota</taxon>
        <taxon>Alphaproteobacteria</taxon>
        <taxon>Caulobacterales</taxon>
        <taxon>Caulobacteraceae</taxon>
        <taxon>Phenylobacterium</taxon>
    </lineage>
</organism>
<evidence type="ECO:0000259" key="1">
    <source>
        <dbReference type="Pfam" id="PF07811"/>
    </source>
</evidence>
<dbReference type="Proteomes" id="UP000249842">
    <property type="component" value="Unassembled WGS sequence"/>
</dbReference>
<dbReference type="OrthoDB" id="7189296at2"/>
<comment type="caution">
    <text evidence="2">The sequence shown here is derived from an EMBL/GenBank/DDBJ whole genome shotgun (WGS) entry which is preliminary data.</text>
</comment>
<evidence type="ECO:0000313" key="2">
    <source>
        <dbReference type="EMBL" id="RAK60806.1"/>
    </source>
</evidence>
<dbReference type="Pfam" id="PF07811">
    <property type="entry name" value="TadE"/>
    <property type="match status" value="1"/>
</dbReference>
<gene>
    <name evidence="2" type="ORF">DJ021_13805</name>
</gene>
<dbReference type="EMBL" id="QFYP01000001">
    <property type="protein sequence ID" value="RAK60806.1"/>
    <property type="molecule type" value="Genomic_DNA"/>
</dbReference>
<sequence>MGLLAHLRQLGRETRGAALVEFTLLAPVLISLMCGLAEFSLALRQYHIMEKGVRDAARYLAAVPAHPPCTGVVDPVGAPAWSSYVTQAKHLAIYGSLSGSTPLLRTWTNPATVTLSTDPPDCVANLRPLGGGLPRITVTATAPYVDLGMLSAVGVSPITLSVSHEELKVW</sequence>
<accession>A0A328B4G7</accession>
<feature type="domain" description="TadE-like" evidence="1">
    <location>
        <begin position="16"/>
        <end position="58"/>
    </location>
</feature>
<name>A0A328B4G7_9CAUL</name>
<keyword evidence="3" id="KW-1185">Reference proteome</keyword>
<protein>
    <recommendedName>
        <fullName evidence="1">TadE-like domain-containing protein</fullName>
    </recommendedName>
</protein>
<evidence type="ECO:0000313" key="3">
    <source>
        <dbReference type="Proteomes" id="UP000249842"/>
    </source>
</evidence>
<dbReference type="AlphaFoldDB" id="A0A328B4G7"/>